<dbReference type="InterPro" id="IPR014757">
    <property type="entry name" value="Tscrpt_reg_IclR_C"/>
</dbReference>
<feature type="compositionally biased region" description="Pro residues" evidence="4">
    <location>
        <begin position="254"/>
        <end position="283"/>
    </location>
</feature>
<dbReference type="PROSITE" id="PS51078">
    <property type="entry name" value="ICLR_ED"/>
    <property type="match status" value="1"/>
</dbReference>
<comment type="caution">
    <text evidence="7">The sequence shown here is derived from an EMBL/GenBank/DDBJ whole genome shotgun (WGS) entry which is preliminary data.</text>
</comment>
<feature type="region of interest" description="Disordered" evidence="4">
    <location>
        <begin position="247"/>
        <end position="283"/>
    </location>
</feature>
<dbReference type="Pfam" id="PF01614">
    <property type="entry name" value="IclR_C"/>
    <property type="match status" value="1"/>
</dbReference>
<reference evidence="7" key="1">
    <citation type="submission" date="2022-12" db="EMBL/GenBank/DDBJ databases">
        <authorList>
            <person name="Voronina O.L."/>
            <person name="Kunda M.S."/>
            <person name="Ryzhova N."/>
            <person name="Aksenova E.I."/>
        </authorList>
    </citation>
    <scope>NUCLEOTIDE SEQUENCE</scope>
    <source>
        <strain evidence="7">SCCH136:Ach223948</strain>
    </source>
</reference>
<organism evidence="7 8">
    <name type="scientific">Alcaligenes xylosoxydans xylosoxydans</name>
    <name type="common">Achromobacter xylosoxidans</name>
    <dbReference type="NCBI Taxonomy" id="85698"/>
    <lineage>
        <taxon>Bacteria</taxon>
        <taxon>Pseudomonadati</taxon>
        <taxon>Pseudomonadota</taxon>
        <taxon>Betaproteobacteria</taxon>
        <taxon>Burkholderiales</taxon>
        <taxon>Alcaligenaceae</taxon>
        <taxon>Achromobacter</taxon>
    </lineage>
</organism>
<dbReference type="PROSITE" id="PS51077">
    <property type="entry name" value="HTH_ICLR"/>
    <property type="match status" value="1"/>
</dbReference>
<sequence>MSPAKSSAAARDADPVGGAQSIFRVLRILKYVGAAPARGVGLTDVARDLGLTPPTAHRMLSALLQEGFLALNPKLKTYSLGRESYILGLAAESRHGIKAIAESAVLRLAQSTGDTSFLSVRSGHEAVCVDRKTGDFPIKILTLEVGHRRPLGVGAGSLALLAFLPNDDIERVLARYDASAAPDLPSTAMLREDIAAARKNGYALNPGRIIPDMLGVGVPVYDREQHVVAALSVAAIRSRLSGARLQEVVGGGGRPPPPPGGGAAAPPPRPPRPAAPPPPADPP</sequence>
<protein>
    <submittedName>
        <fullName evidence="7">IclR family transcriptional regulator</fullName>
    </submittedName>
</protein>
<dbReference type="InterPro" id="IPR036390">
    <property type="entry name" value="WH_DNA-bd_sf"/>
</dbReference>
<dbReference type="RefSeq" id="WP_269865602.1">
    <property type="nucleotide sequence ID" value="NZ_JAPZVI010000039.1"/>
</dbReference>
<dbReference type="Gene3D" id="3.30.450.40">
    <property type="match status" value="1"/>
</dbReference>
<dbReference type="Gene3D" id="1.10.10.10">
    <property type="entry name" value="Winged helix-like DNA-binding domain superfamily/Winged helix DNA-binding domain"/>
    <property type="match status" value="1"/>
</dbReference>
<accession>A0A9X3R7Q8</accession>
<evidence type="ECO:0000313" key="8">
    <source>
        <dbReference type="Proteomes" id="UP001141992"/>
    </source>
</evidence>
<proteinExistence type="predicted"/>
<evidence type="ECO:0000256" key="3">
    <source>
        <dbReference type="ARBA" id="ARBA00023163"/>
    </source>
</evidence>
<dbReference type="Pfam" id="PF09339">
    <property type="entry name" value="HTH_IclR"/>
    <property type="match status" value="1"/>
</dbReference>
<evidence type="ECO:0000259" key="6">
    <source>
        <dbReference type="PROSITE" id="PS51078"/>
    </source>
</evidence>
<dbReference type="InterPro" id="IPR050707">
    <property type="entry name" value="HTH_MetabolicPath_Reg"/>
</dbReference>
<dbReference type="PANTHER" id="PTHR30136:SF39">
    <property type="entry name" value="TRANSCRIPTIONAL REGULATORY PROTEIN"/>
    <property type="match status" value="1"/>
</dbReference>
<dbReference type="GO" id="GO:0045892">
    <property type="term" value="P:negative regulation of DNA-templated transcription"/>
    <property type="evidence" value="ECO:0007669"/>
    <property type="project" value="TreeGrafter"/>
</dbReference>
<evidence type="ECO:0000256" key="4">
    <source>
        <dbReference type="SAM" id="MobiDB-lite"/>
    </source>
</evidence>
<gene>
    <name evidence="7" type="ORF">O9570_28520</name>
</gene>
<dbReference type="PANTHER" id="PTHR30136">
    <property type="entry name" value="HELIX-TURN-HELIX TRANSCRIPTIONAL REGULATOR, ICLR FAMILY"/>
    <property type="match status" value="1"/>
</dbReference>
<evidence type="ECO:0000313" key="7">
    <source>
        <dbReference type="EMBL" id="MCZ8405423.1"/>
    </source>
</evidence>
<dbReference type="SUPFAM" id="SSF55781">
    <property type="entry name" value="GAF domain-like"/>
    <property type="match status" value="1"/>
</dbReference>
<evidence type="ECO:0000256" key="1">
    <source>
        <dbReference type="ARBA" id="ARBA00023015"/>
    </source>
</evidence>
<dbReference type="SUPFAM" id="SSF46785">
    <property type="entry name" value="Winged helix' DNA-binding domain"/>
    <property type="match status" value="1"/>
</dbReference>
<feature type="non-terminal residue" evidence="7">
    <location>
        <position position="283"/>
    </location>
</feature>
<dbReference type="GO" id="GO:0003677">
    <property type="term" value="F:DNA binding"/>
    <property type="evidence" value="ECO:0007669"/>
    <property type="project" value="UniProtKB-KW"/>
</dbReference>
<name>A0A9X3R7Q8_ALCXX</name>
<dbReference type="AlphaFoldDB" id="A0A9X3R7Q8"/>
<dbReference type="InterPro" id="IPR005471">
    <property type="entry name" value="Tscrpt_reg_IclR_N"/>
</dbReference>
<dbReference type="InterPro" id="IPR029016">
    <property type="entry name" value="GAF-like_dom_sf"/>
</dbReference>
<evidence type="ECO:0000259" key="5">
    <source>
        <dbReference type="PROSITE" id="PS51077"/>
    </source>
</evidence>
<dbReference type="GO" id="GO:0003700">
    <property type="term" value="F:DNA-binding transcription factor activity"/>
    <property type="evidence" value="ECO:0007669"/>
    <property type="project" value="TreeGrafter"/>
</dbReference>
<feature type="domain" description="IclR-ED" evidence="6">
    <location>
        <begin position="83"/>
        <end position="273"/>
    </location>
</feature>
<dbReference type="EMBL" id="JAPZVI010000039">
    <property type="protein sequence ID" value="MCZ8405423.1"/>
    <property type="molecule type" value="Genomic_DNA"/>
</dbReference>
<keyword evidence="1" id="KW-0805">Transcription regulation</keyword>
<keyword evidence="2" id="KW-0238">DNA-binding</keyword>
<dbReference type="SMART" id="SM00346">
    <property type="entry name" value="HTH_ICLR"/>
    <property type="match status" value="1"/>
</dbReference>
<keyword evidence="3" id="KW-0804">Transcription</keyword>
<feature type="domain" description="HTH iclR-type" evidence="5">
    <location>
        <begin position="19"/>
        <end position="82"/>
    </location>
</feature>
<dbReference type="Proteomes" id="UP001141992">
    <property type="component" value="Unassembled WGS sequence"/>
</dbReference>
<evidence type="ECO:0000256" key="2">
    <source>
        <dbReference type="ARBA" id="ARBA00023125"/>
    </source>
</evidence>
<dbReference type="InterPro" id="IPR036388">
    <property type="entry name" value="WH-like_DNA-bd_sf"/>
</dbReference>